<reference evidence="1 2" key="1">
    <citation type="submission" date="2020-08" db="EMBL/GenBank/DDBJ databases">
        <title>Genomic Encyclopedia of Type Strains, Phase III (KMG-III): the genomes of soil and plant-associated and newly described type strains.</title>
        <authorList>
            <person name="Whitman W."/>
        </authorList>
    </citation>
    <scope>NUCLEOTIDE SEQUENCE [LARGE SCALE GENOMIC DNA]</scope>
    <source>
        <strain evidence="1 2">CECT 5995</strain>
    </source>
</reference>
<dbReference type="RefSeq" id="WP_183388976.1">
    <property type="nucleotide sequence ID" value="NZ_JACHXM010000024.1"/>
</dbReference>
<evidence type="ECO:0000313" key="2">
    <source>
        <dbReference type="Proteomes" id="UP000525987"/>
    </source>
</evidence>
<sequence>MDIVKKATSAFQKGDYRTARELYQQAADRYGHHLFSANLTLCERALKNGRPTSTGSTKPVILSALESQERHAVKDSNIAEQLAETQSLLEHYFLRCQELEYQLVDR</sequence>
<name>A0A7W5G765_9GAMM</name>
<organism evidence="1 2">
    <name type="scientific">Halomonas organivorans</name>
    <dbReference type="NCBI Taxonomy" id="257772"/>
    <lineage>
        <taxon>Bacteria</taxon>
        <taxon>Pseudomonadati</taxon>
        <taxon>Pseudomonadota</taxon>
        <taxon>Gammaproteobacteria</taxon>
        <taxon>Oceanospirillales</taxon>
        <taxon>Halomonadaceae</taxon>
        <taxon>Halomonas</taxon>
    </lineage>
</organism>
<proteinExistence type="predicted"/>
<gene>
    <name evidence="1" type="ORF">FHR96_003507</name>
</gene>
<keyword evidence="2" id="KW-1185">Reference proteome</keyword>
<dbReference type="Proteomes" id="UP000525987">
    <property type="component" value="Unassembled WGS sequence"/>
</dbReference>
<comment type="caution">
    <text evidence="1">The sequence shown here is derived from an EMBL/GenBank/DDBJ whole genome shotgun (WGS) entry which is preliminary data.</text>
</comment>
<dbReference type="EMBL" id="JACHXM010000024">
    <property type="protein sequence ID" value="MBB3142607.1"/>
    <property type="molecule type" value="Genomic_DNA"/>
</dbReference>
<accession>A0A7W5G765</accession>
<evidence type="ECO:0000313" key="1">
    <source>
        <dbReference type="EMBL" id="MBB3142607.1"/>
    </source>
</evidence>
<dbReference type="AlphaFoldDB" id="A0A7W5G765"/>
<protein>
    <submittedName>
        <fullName evidence="1">Uncharacterized protein</fullName>
    </submittedName>
</protein>